<feature type="chain" id="PRO_5042263364" description="Invertebrate defensins family profile domain-containing protein" evidence="5">
    <location>
        <begin position="21"/>
        <end position="71"/>
    </location>
</feature>
<gene>
    <name evidence="7" type="ORF">O0I10_002643</name>
</gene>
<dbReference type="Pfam" id="PF01097">
    <property type="entry name" value="Defensin_2"/>
    <property type="match status" value="1"/>
</dbReference>
<dbReference type="PANTHER" id="PTHR13645:SF0">
    <property type="entry name" value="DEFENSIN"/>
    <property type="match status" value="1"/>
</dbReference>
<name>A0AAD7V9A6_9FUNG</name>
<dbReference type="EMBL" id="JARTCD010000008">
    <property type="protein sequence ID" value="KAJ8661377.1"/>
    <property type="molecule type" value="Genomic_DNA"/>
</dbReference>
<keyword evidence="5" id="KW-0732">Signal</keyword>
<comment type="similarity">
    <text evidence="2">Belongs to the invertebrate defensin family.</text>
</comment>
<protein>
    <recommendedName>
        <fullName evidence="6">Invertebrate defensins family profile domain-containing protein</fullName>
    </recommendedName>
</protein>
<dbReference type="GO" id="GO:0034599">
    <property type="term" value="P:cellular response to oxidative stress"/>
    <property type="evidence" value="ECO:0007669"/>
    <property type="project" value="TreeGrafter"/>
</dbReference>
<evidence type="ECO:0000313" key="8">
    <source>
        <dbReference type="Proteomes" id="UP001234581"/>
    </source>
</evidence>
<comment type="caution">
    <text evidence="7">The sequence shown here is derived from an EMBL/GenBank/DDBJ whole genome shotgun (WGS) entry which is preliminary data.</text>
</comment>
<dbReference type="InterPro" id="IPR001542">
    <property type="entry name" value="Defensin_invertebrate/fungal"/>
</dbReference>
<evidence type="ECO:0000256" key="1">
    <source>
        <dbReference type="ARBA" id="ARBA00004613"/>
    </source>
</evidence>
<feature type="signal peptide" evidence="5">
    <location>
        <begin position="1"/>
        <end position="20"/>
    </location>
</feature>
<evidence type="ECO:0000256" key="2">
    <source>
        <dbReference type="ARBA" id="ARBA00007085"/>
    </source>
</evidence>
<keyword evidence="8" id="KW-1185">Reference proteome</keyword>
<evidence type="ECO:0000256" key="5">
    <source>
        <dbReference type="SAM" id="SignalP"/>
    </source>
</evidence>
<dbReference type="GeneID" id="83210059"/>
<evidence type="ECO:0000256" key="4">
    <source>
        <dbReference type="ARBA" id="ARBA00023157"/>
    </source>
</evidence>
<dbReference type="Gene3D" id="3.30.30.10">
    <property type="entry name" value="Knottin, scorpion toxin-like"/>
    <property type="match status" value="1"/>
</dbReference>
<reference evidence="7 8" key="1">
    <citation type="submission" date="2023-03" db="EMBL/GenBank/DDBJ databases">
        <title>Genome sequence of Lichtheimia ornata CBS 291.66.</title>
        <authorList>
            <person name="Mohabir J.T."/>
            <person name="Shea T.P."/>
            <person name="Kurbessoian T."/>
            <person name="Berby B."/>
            <person name="Fontaine J."/>
            <person name="Livny J."/>
            <person name="Gnirke A."/>
            <person name="Stajich J.E."/>
            <person name="Cuomo C.A."/>
        </authorList>
    </citation>
    <scope>NUCLEOTIDE SEQUENCE [LARGE SCALE GENOMIC DNA]</scope>
    <source>
        <strain evidence="7">CBS 291.66</strain>
    </source>
</reference>
<dbReference type="InterPro" id="IPR036574">
    <property type="entry name" value="Scorpion_toxin-like_sf"/>
</dbReference>
<keyword evidence="4" id="KW-1015">Disulfide bond</keyword>
<evidence type="ECO:0000256" key="3">
    <source>
        <dbReference type="ARBA" id="ARBA00022525"/>
    </source>
</evidence>
<dbReference type="AlphaFoldDB" id="A0AAD7V9A6"/>
<evidence type="ECO:0000259" key="6">
    <source>
        <dbReference type="Pfam" id="PF01097"/>
    </source>
</evidence>
<dbReference type="RefSeq" id="XP_058346290.1">
    <property type="nucleotide sequence ID" value="XM_058482723.1"/>
</dbReference>
<feature type="domain" description="Invertebrate defensins family profile" evidence="6">
    <location>
        <begin position="43"/>
        <end position="69"/>
    </location>
</feature>
<accession>A0AAD7V9A6</accession>
<dbReference type="GO" id="GO:0006952">
    <property type="term" value="P:defense response"/>
    <property type="evidence" value="ECO:0007669"/>
    <property type="project" value="InterPro"/>
</dbReference>
<dbReference type="PANTHER" id="PTHR13645">
    <property type="entry name" value="DEFENSIN"/>
    <property type="match status" value="1"/>
</dbReference>
<dbReference type="GO" id="GO:0005615">
    <property type="term" value="C:extracellular space"/>
    <property type="evidence" value="ECO:0007669"/>
    <property type="project" value="TreeGrafter"/>
</dbReference>
<organism evidence="7 8">
    <name type="scientific">Lichtheimia ornata</name>
    <dbReference type="NCBI Taxonomy" id="688661"/>
    <lineage>
        <taxon>Eukaryota</taxon>
        <taxon>Fungi</taxon>
        <taxon>Fungi incertae sedis</taxon>
        <taxon>Mucoromycota</taxon>
        <taxon>Mucoromycotina</taxon>
        <taxon>Mucoromycetes</taxon>
        <taxon>Mucorales</taxon>
        <taxon>Lichtheimiaceae</taxon>
        <taxon>Lichtheimia</taxon>
    </lineage>
</organism>
<sequence>MFKKTLALILVISMTLGASATPILDKRSSCQLGNLLPTGGGGDALCSAHCGQQGNKHGGHCDENKVCICNH</sequence>
<dbReference type="Proteomes" id="UP001234581">
    <property type="component" value="Unassembled WGS sequence"/>
</dbReference>
<proteinExistence type="inferred from homology"/>
<evidence type="ECO:0000313" key="7">
    <source>
        <dbReference type="EMBL" id="KAJ8661377.1"/>
    </source>
</evidence>
<keyword evidence="3" id="KW-0964">Secreted</keyword>
<comment type="subcellular location">
    <subcellularLocation>
        <location evidence="1">Secreted</location>
    </subcellularLocation>
</comment>